<comment type="caution">
    <text evidence="8">The sequence shown here is derived from an EMBL/GenBank/DDBJ whole genome shotgun (WGS) entry which is preliminary data.</text>
</comment>
<feature type="domain" description="Amidohydrolase-related" evidence="7">
    <location>
        <begin position="50"/>
        <end position="419"/>
    </location>
</feature>
<dbReference type="InterPro" id="IPR011059">
    <property type="entry name" value="Metal-dep_hydrolase_composite"/>
</dbReference>
<dbReference type="UniPathway" id="UPA00070">
    <property type="reaction ID" value="UER00117"/>
</dbReference>
<feature type="binding site" evidence="6">
    <location>
        <begin position="61"/>
        <end position="63"/>
    </location>
    <ligand>
        <name>substrate</name>
    </ligand>
</feature>
<gene>
    <name evidence="6" type="primary">pyrC</name>
    <name evidence="8" type="ORF">SSIN_1843</name>
</gene>
<sequence>MLLIKNGNVMDPKSGLDQVCDVLVEGKKILKIGQNLEASDAQVLDASGLVVAPGLVDIHVHFREPGQTHKEDIHTGALAAAAGGFTTVVMMANTNPTISTVETLREVLESASRENIHIKSVATITENFDGQHLTDFKALLAAGAVGFSDDGIPLESSKVLREALIEARKNKTFICLHEEDPGLNGILGFNEHIAKEHFNFCGATGVAEYSMIARDVMIAYDAKAHVHIQHLSKAESVNVVEFAQKLGAQVTAEAAPQHFSKTEALLLTKGSSAKMNPPLRLESDRLGVIEGLKSGVISVIATDHAPHHADEKNVADITKAPSGMTGLETSLSLGLTYLVEAGHLSLMQLLEKMTVNPASLYDFNAGFLAEEGPADITIFDPKADRLVTDHFASKAANSPFIGEELKGQIKYTICDGEIVFQA</sequence>
<dbReference type="CDD" id="cd01317">
    <property type="entry name" value="DHOase_IIa"/>
    <property type="match status" value="1"/>
</dbReference>
<feature type="binding site" evidence="6">
    <location>
        <position position="150"/>
    </location>
    <ligand>
        <name>Zn(2+)</name>
        <dbReference type="ChEBI" id="CHEBI:29105"/>
        <label>1</label>
    </ligand>
</feature>
<evidence type="ECO:0000256" key="3">
    <source>
        <dbReference type="ARBA" id="ARBA00022723"/>
    </source>
</evidence>
<keyword evidence="3 6" id="KW-0479">Metal-binding</keyword>
<comment type="similarity">
    <text evidence="2 6">Belongs to the metallo-dependent hydrolases superfamily. DHOase family. Class I DHOase subfamily.</text>
</comment>
<comment type="cofactor">
    <cofactor evidence="6">
        <name>Zn(2+)</name>
        <dbReference type="ChEBI" id="CHEBI:29105"/>
    </cofactor>
    <text evidence="6">Binds 2 Zn(2+) ions per subunit.</text>
</comment>
<dbReference type="EC" id="3.5.2.3" evidence="6"/>
<feature type="binding site" evidence="6">
    <location>
        <position position="93"/>
    </location>
    <ligand>
        <name>substrate</name>
    </ligand>
</feature>
<feature type="binding site" evidence="6">
    <location>
        <position position="276"/>
    </location>
    <ligand>
        <name>substrate</name>
    </ligand>
</feature>
<dbReference type="InterPro" id="IPR006680">
    <property type="entry name" value="Amidohydro-rel"/>
</dbReference>
<dbReference type="GO" id="GO:0004038">
    <property type="term" value="F:allantoinase activity"/>
    <property type="evidence" value="ECO:0007669"/>
    <property type="project" value="TreeGrafter"/>
</dbReference>
<comment type="function">
    <text evidence="1 6">Catalyzes the reversible cyclization of carbamoyl aspartate to dihydroorotate.</text>
</comment>
<dbReference type="GO" id="GO:0005737">
    <property type="term" value="C:cytoplasm"/>
    <property type="evidence" value="ECO:0007669"/>
    <property type="project" value="TreeGrafter"/>
</dbReference>
<evidence type="ECO:0000256" key="6">
    <source>
        <dbReference type="HAMAP-Rule" id="MF_00220"/>
    </source>
</evidence>
<keyword evidence="6" id="KW-0862">Zinc</keyword>
<evidence type="ECO:0000256" key="4">
    <source>
        <dbReference type="ARBA" id="ARBA00022801"/>
    </source>
</evidence>
<dbReference type="Pfam" id="PF01979">
    <property type="entry name" value="Amidohydro_1"/>
    <property type="match status" value="1"/>
</dbReference>
<dbReference type="eggNOG" id="COG0044">
    <property type="taxonomic scope" value="Bacteria"/>
</dbReference>
<dbReference type="InterPro" id="IPR032466">
    <property type="entry name" value="Metal_Hydrolase"/>
</dbReference>
<dbReference type="PROSITE" id="PS00482">
    <property type="entry name" value="DIHYDROOROTASE_1"/>
    <property type="match status" value="1"/>
</dbReference>
<keyword evidence="9" id="KW-1185">Reference proteome</keyword>
<keyword evidence="4 6" id="KW-0378">Hydrolase</keyword>
<feature type="binding site" evidence="6">
    <location>
        <position position="307"/>
    </location>
    <ligand>
        <name>substrate</name>
    </ligand>
</feature>
<organism evidence="8 9">
    <name type="scientific">Streptococcus sinensis</name>
    <dbReference type="NCBI Taxonomy" id="176090"/>
    <lineage>
        <taxon>Bacteria</taxon>
        <taxon>Bacillati</taxon>
        <taxon>Bacillota</taxon>
        <taxon>Bacilli</taxon>
        <taxon>Lactobacillales</taxon>
        <taxon>Streptococcaceae</taxon>
        <taxon>Streptococcus</taxon>
    </lineage>
</organism>
<accession>A0A0A0DCS2</accession>
<dbReference type="NCBIfam" id="NF006839">
    <property type="entry name" value="PRK09357.1-4"/>
    <property type="match status" value="1"/>
</dbReference>
<comment type="pathway">
    <text evidence="6">Pyrimidine metabolism; UMP biosynthesis via de novo pathway; (S)-dihydroorotate from bicarbonate: step 3/3.</text>
</comment>
<dbReference type="SUPFAM" id="SSF51556">
    <property type="entry name" value="Metallo-dependent hydrolases"/>
    <property type="match status" value="1"/>
</dbReference>
<dbReference type="GO" id="GO:0006145">
    <property type="term" value="P:purine nucleobase catabolic process"/>
    <property type="evidence" value="ECO:0007669"/>
    <property type="project" value="TreeGrafter"/>
</dbReference>
<evidence type="ECO:0000313" key="9">
    <source>
        <dbReference type="Proteomes" id="UP000030019"/>
    </source>
</evidence>
<comment type="catalytic activity">
    <reaction evidence="6">
        <text>(S)-dihydroorotate + H2O = N-carbamoyl-L-aspartate + H(+)</text>
        <dbReference type="Rhea" id="RHEA:24296"/>
        <dbReference type="ChEBI" id="CHEBI:15377"/>
        <dbReference type="ChEBI" id="CHEBI:15378"/>
        <dbReference type="ChEBI" id="CHEBI:30864"/>
        <dbReference type="ChEBI" id="CHEBI:32814"/>
        <dbReference type="EC" id="3.5.2.3"/>
    </reaction>
</comment>
<dbReference type="PANTHER" id="PTHR43668">
    <property type="entry name" value="ALLANTOINASE"/>
    <property type="match status" value="1"/>
</dbReference>
<dbReference type="AlphaFoldDB" id="A0A0A0DCS2"/>
<feature type="active site" evidence="6">
    <location>
        <position position="303"/>
    </location>
</feature>
<reference evidence="8 9" key="1">
    <citation type="submission" date="2014-06" db="EMBL/GenBank/DDBJ databases">
        <authorList>
            <person name="Teng J.L."/>
            <person name="Huang Y."/>
            <person name="Tse H."/>
            <person name="Lau S.K."/>
            <person name="Woo P.C."/>
        </authorList>
    </citation>
    <scope>NUCLEOTIDE SEQUENCE [LARGE SCALE GENOMIC DNA]</scope>
    <source>
        <strain evidence="8 9">HKU4</strain>
    </source>
</reference>
<evidence type="ECO:0000256" key="5">
    <source>
        <dbReference type="ARBA" id="ARBA00022975"/>
    </source>
</evidence>
<feature type="binding site" evidence="6">
    <location>
        <position position="177"/>
    </location>
    <ligand>
        <name>Zn(2+)</name>
        <dbReference type="ChEBI" id="CHEBI:29105"/>
        <label>2</label>
    </ligand>
</feature>
<dbReference type="Proteomes" id="UP000030019">
    <property type="component" value="Unassembled WGS sequence"/>
</dbReference>
<dbReference type="InterPro" id="IPR002195">
    <property type="entry name" value="Dihydroorotase_CS"/>
</dbReference>
<proteinExistence type="inferred from homology"/>
<dbReference type="Gene3D" id="3.20.20.140">
    <property type="entry name" value="Metal-dependent hydrolases"/>
    <property type="match status" value="1"/>
</dbReference>
<feature type="binding site" evidence="6">
    <location>
        <position position="230"/>
    </location>
    <ligand>
        <name>Zn(2+)</name>
        <dbReference type="ChEBI" id="CHEBI:29105"/>
        <label>2</label>
    </ligand>
</feature>
<dbReference type="SUPFAM" id="SSF51338">
    <property type="entry name" value="Composite domain of metallo-dependent hydrolases"/>
    <property type="match status" value="1"/>
</dbReference>
<feature type="binding site" evidence="6">
    <location>
        <position position="59"/>
    </location>
    <ligand>
        <name>Zn(2+)</name>
        <dbReference type="ChEBI" id="CHEBI:29105"/>
        <label>1</label>
    </ligand>
</feature>
<dbReference type="GO" id="GO:0008270">
    <property type="term" value="F:zinc ion binding"/>
    <property type="evidence" value="ECO:0007669"/>
    <property type="project" value="UniProtKB-UniRule"/>
</dbReference>
<feature type="binding site" evidence="6">
    <location>
        <position position="150"/>
    </location>
    <ligand>
        <name>Zn(2+)</name>
        <dbReference type="ChEBI" id="CHEBI:29105"/>
        <label>2</label>
    </ligand>
</feature>
<evidence type="ECO:0000256" key="1">
    <source>
        <dbReference type="ARBA" id="ARBA00002368"/>
    </source>
</evidence>
<dbReference type="HAMAP" id="MF_00220_B">
    <property type="entry name" value="PyrC_classI_B"/>
    <property type="match status" value="1"/>
</dbReference>
<evidence type="ECO:0000259" key="7">
    <source>
        <dbReference type="Pfam" id="PF01979"/>
    </source>
</evidence>
<feature type="binding site" evidence="6">
    <location>
        <position position="303"/>
    </location>
    <ligand>
        <name>Zn(2+)</name>
        <dbReference type="ChEBI" id="CHEBI:29105"/>
        <label>1</label>
    </ligand>
</feature>
<dbReference type="PANTHER" id="PTHR43668:SF2">
    <property type="entry name" value="ALLANTOINASE"/>
    <property type="match status" value="1"/>
</dbReference>
<dbReference type="RefSeq" id="WP_037618101.1">
    <property type="nucleotide sequence ID" value="NZ_JPEN01000103.1"/>
</dbReference>
<dbReference type="InterPro" id="IPR004722">
    <property type="entry name" value="DHOase"/>
</dbReference>
<dbReference type="NCBIfam" id="TIGR00857">
    <property type="entry name" value="pyrC_multi"/>
    <property type="match status" value="1"/>
</dbReference>
<feature type="binding site" evidence="6">
    <location>
        <position position="61"/>
    </location>
    <ligand>
        <name>Zn(2+)</name>
        <dbReference type="ChEBI" id="CHEBI:29105"/>
        <label>1</label>
    </ligand>
</feature>
<dbReference type="InterPro" id="IPR050138">
    <property type="entry name" value="DHOase/Allantoinase_Hydrolase"/>
</dbReference>
<dbReference type="GO" id="GO:0004151">
    <property type="term" value="F:dihydroorotase activity"/>
    <property type="evidence" value="ECO:0007669"/>
    <property type="project" value="UniProtKB-UniRule"/>
</dbReference>
<keyword evidence="5 6" id="KW-0665">Pyrimidine biosynthesis</keyword>
<dbReference type="GO" id="GO:0044205">
    <property type="term" value="P:'de novo' UMP biosynthetic process"/>
    <property type="evidence" value="ECO:0007669"/>
    <property type="project" value="UniProtKB-UniRule"/>
</dbReference>
<dbReference type="EMBL" id="JPEN01000103">
    <property type="protein sequence ID" value="KGM36486.1"/>
    <property type="molecule type" value="Genomic_DNA"/>
</dbReference>
<dbReference type="PATRIC" id="fig|176090.4.peg.1790"/>
<dbReference type="MEROPS" id="M38.972"/>
<comment type="caution">
    <text evidence="6">Lacks conserved residue(s) required for the propagation of feature annotation.</text>
</comment>
<dbReference type="STRING" id="176090.SSIN_1843"/>
<evidence type="ECO:0000256" key="2">
    <source>
        <dbReference type="ARBA" id="ARBA00010286"/>
    </source>
</evidence>
<name>A0A0A0DCS2_9STRE</name>
<dbReference type="PROSITE" id="PS00483">
    <property type="entry name" value="DIHYDROOROTASE_2"/>
    <property type="match status" value="1"/>
</dbReference>
<evidence type="ECO:0000313" key="8">
    <source>
        <dbReference type="EMBL" id="KGM36486.1"/>
    </source>
</evidence>
<protein>
    <recommendedName>
        <fullName evidence="6">Dihydroorotase</fullName>
        <shortName evidence="6">DHOase</shortName>
        <ecNumber evidence="6">3.5.2.3</ecNumber>
    </recommendedName>
</protein>